<proteinExistence type="inferred from homology"/>
<evidence type="ECO:0000256" key="3">
    <source>
        <dbReference type="ARBA" id="ARBA00038493"/>
    </source>
</evidence>
<dbReference type="PANTHER" id="PTHR48094:SF11">
    <property type="entry name" value="GLUTATHIONE-INDEPENDENT GLYOXALASE HSP31-RELATED"/>
    <property type="match status" value="1"/>
</dbReference>
<comment type="similarity">
    <text evidence="3">Belongs to the peptidase C56 family. HSP31-like subfamily.</text>
</comment>
<dbReference type="Proteomes" id="UP000474175">
    <property type="component" value="Unassembled WGS sequence"/>
</dbReference>
<dbReference type="GO" id="GO:0016740">
    <property type="term" value="F:transferase activity"/>
    <property type="evidence" value="ECO:0007669"/>
    <property type="project" value="UniProtKB-KW"/>
</dbReference>
<dbReference type="AlphaFoldDB" id="A0A6L9L1I2"/>
<keyword evidence="5" id="KW-1185">Reference proteome</keyword>
<sequence>MSKKVLILASNVGLWGEELQAPWDALKKAGFDVTLATPKGITPLPLQLSMDKDFVDPMQNYNVNPPEVVDRINEILDSGEWDTPIKVEDAKVDGYDALVLVGGPGSPLDIVGNPFVHQLCVDAYNQGKVLGALCYAVGAFVWARDTDTLHRSIIYGKKVVAHPREWDFTGLMNYPLVRTTEENTGTDLVTQGFVFPLQVIVEDAVGPTGKVYSDPTANREKPQVMYDHPFVTALSVESSIAFGDQLVTALSA</sequence>
<reference evidence="4 5" key="1">
    <citation type="submission" date="2020-02" db="EMBL/GenBank/DDBJ databases">
        <title>Draft genome sequence of two Spirosoma agri KCTC 52727 and Spirosoma terrae KCTC 52035.</title>
        <authorList>
            <person name="Rojas J."/>
            <person name="Ambika Manirajan B."/>
            <person name="Suarez C."/>
            <person name="Ratering S."/>
            <person name="Schnell S."/>
        </authorList>
    </citation>
    <scope>NUCLEOTIDE SEQUENCE [LARGE SCALE GENOMIC DNA]</scope>
    <source>
        <strain evidence="4 5">KCTC 52035</strain>
    </source>
</reference>
<evidence type="ECO:0000256" key="1">
    <source>
        <dbReference type="ARBA" id="ARBA00023016"/>
    </source>
</evidence>
<evidence type="ECO:0000313" key="4">
    <source>
        <dbReference type="EMBL" id="NDU94374.1"/>
    </source>
</evidence>
<gene>
    <name evidence="4" type="ORF">GK108_05770</name>
</gene>
<keyword evidence="2" id="KW-0456">Lyase</keyword>
<protein>
    <submittedName>
        <fullName evidence="4">Type 1 glutamine amidotransferase domain-containing protein</fullName>
    </submittedName>
</protein>
<dbReference type="InterPro" id="IPR050325">
    <property type="entry name" value="Prot/Nucl_acid_deglycase"/>
</dbReference>
<dbReference type="GO" id="GO:0019172">
    <property type="term" value="F:glyoxalase III activity"/>
    <property type="evidence" value="ECO:0007669"/>
    <property type="project" value="TreeGrafter"/>
</dbReference>
<dbReference type="EMBL" id="JAAFZH010000002">
    <property type="protein sequence ID" value="NDU94374.1"/>
    <property type="molecule type" value="Genomic_DNA"/>
</dbReference>
<dbReference type="InterPro" id="IPR029062">
    <property type="entry name" value="Class_I_gatase-like"/>
</dbReference>
<accession>A0A6L9L1I2</accession>
<keyword evidence="4" id="KW-0808">Transferase</keyword>
<dbReference type="GO" id="GO:0019243">
    <property type="term" value="P:methylglyoxal catabolic process to D-lactate via S-lactoyl-glutathione"/>
    <property type="evidence" value="ECO:0007669"/>
    <property type="project" value="TreeGrafter"/>
</dbReference>
<dbReference type="PANTHER" id="PTHR48094">
    <property type="entry name" value="PROTEIN/NUCLEIC ACID DEGLYCASE DJ-1-RELATED"/>
    <property type="match status" value="1"/>
</dbReference>
<dbReference type="RefSeq" id="WP_163944263.1">
    <property type="nucleotide sequence ID" value="NZ_JAAFZH010000002.1"/>
</dbReference>
<dbReference type="GO" id="GO:0005737">
    <property type="term" value="C:cytoplasm"/>
    <property type="evidence" value="ECO:0007669"/>
    <property type="project" value="TreeGrafter"/>
</dbReference>
<name>A0A6L9L1I2_9BACT</name>
<comment type="caution">
    <text evidence="4">The sequence shown here is derived from an EMBL/GenBank/DDBJ whole genome shotgun (WGS) entry which is preliminary data.</text>
</comment>
<dbReference type="InterPro" id="IPR032633">
    <property type="entry name" value="ThiJ-like"/>
</dbReference>
<dbReference type="Gene3D" id="3.40.50.880">
    <property type="match status" value="1"/>
</dbReference>
<dbReference type="Pfam" id="PF17124">
    <property type="entry name" value="ThiJ_like"/>
    <property type="match status" value="1"/>
</dbReference>
<keyword evidence="4" id="KW-0315">Glutamine amidotransferase</keyword>
<evidence type="ECO:0000256" key="2">
    <source>
        <dbReference type="ARBA" id="ARBA00023239"/>
    </source>
</evidence>
<evidence type="ECO:0000313" key="5">
    <source>
        <dbReference type="Proteomes" id="UP000474175"/>
    </source>
</evidence>
<keyword evidence="1" id="KW-0346">Stress response</keyword>
<dbReference type="SUPFAM" id="SSF52317">
    <property type="entry name" value="Class I glutamine amidotransferase-like"/>
    <property type="match status" value="1"/>
</dbReference>
<organism evidence="4 5">
    <name type="scientific">Spirosoma terrae</name>
    <dbReference type="NCBI Taxonomy" id="1968276"/>
    <lineage>
        <taxon>Bacteria</taxon>
        <taxon>Pseudomonadati</taxon>
        <taxon>Bacteroidota</taxon>
        <taxon>Cytophagia</taxon>
        <taxon>Cytophagales</taxon>
        <taxon>Cytophagaceae</taxon>
        <taxon>Spirosoma</taxon>
    </lineage>
</organism>